<name>A0A4Z2EE40_9TELE</name>
<keyword evidence="2" id="KW-1133">Transmembrane helix</keyword>
<evidence type="ECO:0000313" key="3">
    <source>
        <dbReference type="EMBL" id="TNN26764.1"/>
    </source>
</evidence>
<accession>A0A4Z2EE40</accession>
<dbReference type="GO" id="GO:0016740">
    <property type="term" value="F:transferase activity"/>
    <property type="evidence" value="ECO:0007669"/>
    <property type="project" value="UniProtKB-KW"/>
</dbReference>
<keyword evidence="3" id="KW-0808">Transferase</keyword>
<keyword evidence="2" id="KW-0472">Membrane</keyword>
<gene>
    <name evidence="3" type="primary">Galnt11</name>
    <name evidence="3" type="ORF">EYF80_063098</name>
</gene>
<dbReference type="EMBL" id="SRLO01009542">
    <property type="protein sequence ID" value="TNN26764.1"/>
    <property type="molecule type" value="Genomic_DNA"/>
</dbReference>
<feature type="region of interest" description="Disordered" evidence="1">
    <location>
        <begin position="37"/>
        <end position="56"/>
    </location>
</feature>
<dbReference type="Proteomes" id="UP000314294">
    <property type="component" value="Unassembled WGS sequence"/>
</dbReference>
<dbReference type="OrthoDB" id="5988548at2759"/>
<comment type="caution">
    <text evidence="3">The sequence shown here is derived from an EMBL/GenBank/DDBJ whole genome shotgun (WGS) entry which is preliminary data.</text>
</comment>
<sequence>MASVTLRYFCYGCLVTSATWSVLLFLYFSLGAEPGRGRTPLRHRSQPITKSPANQRAGLRPQLANEGLELSPEMGEYQCILEERGAQCILEERGAQCSLERISV</sequence>
<evidence type="ECO:0000313" key="4">
    <source>
        <dbReference type="Proteomes" id="UP000314294"/>
    </source>
</evidence>
<proteinExistence type="predicted"/>
<evidence type="ECO:0000256" key="2">
    <source>
        <dbReference type="SAM" id="Phobius"/>
    </source>
</evidence>
<dbReference type="AlphaFoldDB" id="A0A4Z2EE40"/>
<keyword evidence="4" id="KW-1185">Reference proteome</keyword>
<keyword evidence="2" id="KW-0812">Transmembrane</keyword>
<organism evidence="3 4">
    <name type="scientific">Liparis tanakae</name>
    <name type="common">Tanaka's snailfish</name>
    <dbReference type="NCBI Taxonomy" id="230148"/>
    <lineage>
        <taxon>Eukaryota</taxon>
        <taxon>Metazoa</taxon>
        <taxon>Chordata</taxon>
        <taxon>Craniata</taxon>
        <taxon>Vertebrata</taxon>
        <taxon>Euteleostomi</taxon>
        <taxon>Actinopterygii</taxon>
        <taxon>Neopterygii</taxon>
        <taxon>Teleostei</taxon>
        <taxon>Neoteleostei</taxon>
        <taxon>Acanthomorphata</taxon>
        <taxon>Eupercaria</taxon>
        <taxon>Perciformes</taxon>
        <taxon>Cottioidei</taxon>
        <taxon>Cottales</taxon>
        <taxon>Liparidae</taxon>
        <taxon>Liparis</taxon>
    </lineage>
</organism>
<protein>
    <submittedName>
        <fullName evidence="3">Polypeptide N-acetylgalactosaminyltransferase 11</fullName>
    </submittedName>
</protein>
<evidence type="ECO:0000256" key="1">
    <source>
        <dbReference type="SAM" id="MobiDB-lite"/>
    </source>
</evidence>
<reference evidence="3 4" key="1">
    <citation type="submission" date="2019-03" db="EMBL/GenBank/DDBJ databases">
        <title>First draft genome of Liparis tanakae, snailfish: a comprehensive survey of snailfish specific genes.</title>
        <authorList>
            <person name="Kim W."/>
            <person name="Song I."/>
            <person name="Jeong J.-H."/>
            <person name="Kim D."/>
            <person name="Kim S."/>
            <person name="Ryu S."/>
            <person name="Song J.Y."/>
            <person name="Lee S.K."/>
        </authorList>
    </citation>
    <scope>NUCLEOTIDE SEQUENCE [LARGE SCALE GENOMIC DNA]</scope>
    <source>
        <tissue evidence="3">Muscle</tissue>
    </source>
</reference>
<feature type="transmembrane region" description="Helical" evidence="2">
    <location>
        <begin position="6"/>
        <end position="28"/>
    </location>
</feature>